<dbReference type="Pfam" id="PF01636">
    <property type="entry name" value="APH"/>
    <property type="match status" value="1"/>
</dbReference>
<comment type="caution">
    <text evidence="2">The sequence shown here is derived from an EMBL/GenBank/DDBJ whole genome shotgun (WGS) entry which is preliminary data.</text>
</comment>
<protein>
    <submittedName>
        <fullName evidence="2">Serine/threonine protein kinase</fullName>
    </submittedName>
</protein>
<keyword evidence="2" id="KW-0808">Transferase</keyword>
<sequence length="857" mass="92374">MLDRVEVYTQADPLFYEDPRRWTGGPAFLGDGEFSISGLDCPSGWVSGDQGVWRYLFPEGADLPEQGWKIHVSATLDNAEEICEAVREYCVARRIPFKYLMNRRIQFVFSAKYAPRASSGKLVTIYPRDEKELESILVGLSEKIGGEPGPYILSDLRWGQGPLYVRYGGFAEMRCTGADGELVPAIRRPDGALVPDLRQPAFSPPAWVEMPDFLKPHLRTGQNGEAQQPYRVLKALHFSNGGGVYLAERLTDGMTVVLKEARPHAGLDGNGDDAVARQEREEKALTRLDGISGVPGLLDSFPLGGHRFLVQEYAEGLPLYSWCAAFHPWVNKADPDDEEVADYTRRALRIMDRLKEIVGEVHKRGLVFGDLHVNNVLVDADDTVTLIDFEQSFDAADAQWKPGLGAPGFNVAQRRGTAIDDYGMAALRLVVFMLFSPITVLDSAKAAEFVAIVRRNFPVPPEWADEIEAEMVPEGTAAASGQWPPAAAPSPAAIAAGVLASATPERRDRLFPGDIQQFVSGGFGFAHGAAGVLWALDTAGHGRHPDHEQWLIDAGRRLVRPNPGFYDGVAGLAYALDHLGYGEEAADLLERHADAPSGGMSLFSGLSGVGATLLHFADSHGDARYRERAVALADRLAGFVENGPPEGAERASSGRTAALPVGLMRGWSGIALFFVRMYEQTADPACLDAAVRAIHRDLDHCVTSDDDALLVKDKGARALPYLEAGGMGIALVAGDLLAHREDARVREAVPGLCRSALARLTVRADLFFGKAGQLVTLARMGGAPEAVEERARELAAYTLPYRGHVAFPGGRGIRLSMDLATGGAGILLALATARGQGAPFLPFFSARGCESSAGGNA</sequence>
<reference evidence="2" key="1">
    <citation type="submission" date="2023-02" db="EMBL/GenBank/DDBJ databases">
        <title>Nocardiopsis ansamitocini NBRC 112285.</title>
        <authorList>
            <person name="Ichikawa N."/>
            <person name="Sato H."/>
            <person name="Tonouchi N."/>
        </authorList>
    </citation>
    <scope>NUCLEOTIDE SEQUENCE</scope>
    <source>
        <strain evidence="2">NBRC 112285</strain>
    </source>
</reference>
<dbReference type="InterPro" id="IPR012341">
    <property type="entry name" value="6hp_glycosidase-like_sf"/>
</dbReference>
<dbReference type="GO" id="GO:0005975">
    <property type="term" value="P:carbohydrate metabolic process"/>
    <property type="evidence" value="ECO:0007669"/>
    <property type="project" value="InterPro"/>
</dbReference>
<dbReference type="PROSITE" id="PS50011">
    <property type="entry name" value="PROTEIN_KINASE_DOM"/>
    <property type="match status" value="1"/>
</dbReference>
<dbReference type="CDD" id="cd04791">
    <property type="entry name" value="LanC_SerThrkinase"/>
    <property type="match status" value="1"/>
</dbReference>
<keyword evidence="3" id="KW-1185">Reference proteome</keyword>
<proteinExistence type="predicted"/>
<dbReference type="Gene3D" id="1.10.510.10">
    <property type="entry name" value="Transferase(Phosphotransferase) domain 1"/>
    <property type="match status" value="1"/>
</dbReference>
<keyword evidence="2" id="KW-0723">Serine/threonine-protein kinase</keyword>
<dbReference type="InterPro" id="IPR007822">
    <property type="entry name" value="LANC-like"/>
</dbReference>
<organism evidence="2 3">
    <name type="scientific">Nocardiopsis ansamitocini</name>
    <dbReference type="NCBI Taxonomy" id="1670832"/>
    <lineage>
        <taxon>Bacteria</taxon>
        <taxon>Bacillati</taxon>
        <taxon>Actinomycetota</taxon>
        <taxon>Actinomycetes</taxon>
        <taxon>Streptosporangiales</taxon>
        <taxon>Nocardiopsidaceae</taxon>
        <taxon>Nocardiopsis</taxon>
    </lineage>
</organism>
<dbReference type="InterPro" id="IPR000719">
    <property type="entry name" value="Prot_kinase_dom"/>
</dbReference>
<dbReference type="InterPro" id="IPR002575">
    <property type="entry name" value="Aminoglycoside_PTrfase"/>
</dbReference>
<evidence type="ECO:0000259" key="1">
    <source>
        <dbReference type="PROSITE" id="PS50011"/>
    </source>
</evidence>
<dbReference type="Pfam" id="PF25816">
    <property type="entry name" value="RamC_N"/>
    <property type="match status" value="1"/>
</dbReference>
<evidence type="ECO:0000313" key="3">
    <source>
        <dbReference type="Proteomes" id="UP001165092"/>
    </source>
</evidence>
<dbReference type="GO" id="GO:0005524">
    <property type="term" value="F:ATP binding"/>
    <property type="evidence" value="ECO:0007669"/>
    <property type="project" value="InterPro"/>
</dbReference>
<evidence type="ECO:0000313" key="2">
    <source>
        <dbReference type="EMBL" id="GLU50032.1"/>
    </source>
</evidence>
<dbReference type="InterPro" id="IPR058053">
    <property type="entry name" value="RamC_C"/>
</dbReference>
<dbReference type="NCBIfam" id="NF038151">
    <property type="entry name" value="lanthi_synth_III"/>
    <property type="match status" value="1"/>
</dbReference>
<dbReference type="InterPro" id="IPR011009">
    <property type="entry name" value="Kinase-like_dom_sf"/>
</dbReference>
<keyword evidence="2" id="KW-0418">Kinase</keyword>
<dbReference type="Proteomes" id="UP001165092">
    <property type="component" value="Unassembled WGS sequence"/>
</dbReference>
<name>A0A9W6PAM3_9ACTN</name>
<feature type="domain" description="Protein kinase" evidence="1">
    <location>
        <begin position="230"/>
        <end position="519"/>
    </location>
</feature>
<dbReference type="InterPro" id="IPR053524">
    <property type="entry name" value="Aerial_hyphae_peptide-synth"/>
</dbReference>
<dbReference type="RefSeq" id="WP_285761576.1">
    <property type="nucleotide sequence ID" value="NZ_BSQG01000011.1"/>
</dbReference>
<accession>A0A9W6PAM3</accession>
<gene>
    <name evidence="2" type="ORF">Nans01_43830</name>
</gene>
<dbReference type="SMART" id="SM01260">
    <property type="entry name" value="LANC_like"/>
    <property type="match status" value="1"/>
</dbReference>
<dbReference type="SUPFAM" id="SSF158745">
    <property type="entry name" value="LanC-like"/>
    <property type="match status" value="1"/>
</dbReference>
<dbReference type="EMBL" id="BSQG01000011">
    <property type="protein sequence ID" value="GLU50032.1"/>
    <property type="molecule type" value="Genomic_DNA"/>
</dbReference>
<dbReference type="AlphaFoldDB" id="A0A9W6PAM3"/>
<dbReference type="GO" id="GO:0004674">
    <property type="term" value="F:protein serine/threonine kinase activity"/>
    <property type="evidence" value="ECO:0007669"/>
    <property type="project" value="UniProtKB-KW"/>
</dbReference>
<dbReference type="GO" id="GO:0031179">
    <property type="term" value="P:peptide modification"/>
    <property type="evidence" value="ECO:0007669"/>
    <property type="project" value="InterPro"/>
</dbReference>
<dbReference type="InterPro" id="IPR057929">
    <property type="entry name" value="RamC_N"/>
</dbReference>
<dbReference type="SUPFAM" id="SSF56112">
    <property type="entry name" value="Protein kinase-like (PK-like)"/>
    <property type="match status" value="1"/>
</dbReference>
<dbReference type="SMART" id="SM00220">
    <property type="entry name" value="S_TKc"/>
    <property type="match status" value="1"/>
</dbReference>
<dbReference type="Gene3D" id="1.50.10.10">
    <property type="match status" value="2"/>
</dbReference>